<feature type="region of interest" description="Disordered" evidence="15">
    <location>
        <begin position="1"/>
        <end position="33"/>
    </location>
</feature>
<keyword evidence="13" id="KW-0998">Cell outer membrane</keyword>
<dbReference type="Pfam" id="PF02563">
    <property type="entry name" value="Poly_export"/>
    <property type="match status" value="1"/>
</dbReference>
<evidence type="ECO:0000259" key="16">
    <source>
        <dbReference type="Pfam" id="PF02563"/>
    </source>
</evidence>
<evidence type="ECO:0000256" key="2">
    <source>
        <dbReference type="ARBA" id="ARBA00009450"/>
    </source>
</evidence>
<keyword evidence="14" id="KW-0449">Lipoprotein</keyword>
<comment type="subcellular location">
    <subcellularLocation>
        <location evidence="1">Cell outer membrane</location>
        <topology evidence="1">Multi-pass membrane protein</topology>
    </subcellularLocation>
</comment>
<dbReference type="InterPro" id="IPR054765">
    <property type="entry name" value="SLBB_dom"/>
</dbReference>
<evidence type="ECO:0000256" key="3">
    <source>
        <dbReference type="ARBA" id="ARBA00022448"/>
    </source>
</evidence>
<dbReference type="PANTHER" id="PTHR33619">
    <property type="entry name" value="POLYSACCHARIDE EXPORT PROTEIN GFCE-RELATED"/>
    <property type="match status" value="1"/>
</dbReference>
<dbReference type="Gene3D" id="3.10.560.10">
    <property type="entry name" value="Outer membrane lipoprotein wza domain like"/>
    <property type="match status" value="1"/>
</dbReference>
<dbReference type="RefSeq" id="WP_276268307.1">
    <property type="nucleotide sequence ID" value="NZ_JARJLM010000578.1"/>
</dbReference>
<evidence type="ECO:0000256" key="6">
    <source>
        <dbReference type="ARBA" id="ARBA00022692"/>
    </source>
</evidence>
<feature type="compositionally biased region" description="Low complexity" evidence="15">
    <location>
        <begin position="16"/>
        <end position="33"/>
    </location>
</feature>
<name>A0ABT6B0A9_9BURK</name>
<keyword evidence="3" id="KW-0813">Transport</keyword>
<keyword evidence="6" id="KW-0812">Transmembrane</keyword>
<evidence type="ECO:0000256" key="9">
    <source>
        <dbReference type="ARBA" id="ARBA00023065"/>
    </source>
</evidence>
<evidence type="ECO:0000256" key="4">
    <source>
        <dbReference type="ARBA" id="ARBA00022452"/>
    </source>
</evidence>
<reference evidence="18 19" key="1">
    <citation type="submission" date="2023-03" db="EMBL/GenBank/DDBJ databases">
        <title>Draft assemblies of triclosan tolerant bacteria isolated from returned activated sludge.</title>
        <authorList>
            <person name="Van Hamelsveld S."/>
        </authorList>
    </citation>
    <scope>NUCLEOTIDE SEQUENCE [LARGE SCALE GENOMIC DNA]</scope>
    <source>
        <strain evidence="18 19">GW210010_S58</strain>
    </source>
</reference>
<dbReference type="EMBL" id="JARJLM010000578">
    <property type="protein sequence ID" value="MDF3838324.1"/>
    <property type="molecule type" value="Genomic_DNA"/>
</dbReference>
<keyword evidence="10" id="KW-0626">Porin</keyword>
<keyword evidence="7" id="KW-0732">Signal</keyword>
<dbReference type="PANTHER" id="PTHR33619:SF3">
    <property type="entry name" value="POLYSACCHARIDE EXPORT PROTEIN GFCE-RELATED"/>
    <property type="match status" value="1"/>
</dbReference>
<evidence type="ECO:0000256" key="8">
    <source>
        <dbReference type="ARBA" id="ARBA00023047"/>
    </source>
</evidence>
<keyword evidence="5" id="KW-0762">Sugar transport</keyword>
<evidence type="ECO:0000256" key="5">
    <source>
        <dbReference type="ARBA" id="ARBA00022597"/>
    </source>
</evidence>
<protein>
    <submittedName>
        <fullName evidence="18">Polysaccharide export protein</fullName>
    </submittedName>
</protein>
<feature type="domain" description="SLBB" evidence="17">
    <location>
        <begin position="112"/>
        <end position="194"/>
    </location>
</feature>
<evidence type="ECO:0000256" key="11">
    <source>
        <dbReference type="ARBA" id="ARBA00023136"/>
    </source>
</evidence>
<sequence length="231" mass="24582">MPPDPNTGLIIPPGPQVSAPQAPAPDASRAPDAGIYLISPGDELSVRFDFVPEFNTVATVRPDGHIDLPLIGSQLAAGRTADDLARQLKAAYSAKLRRPDLAINIVKGFGSQQVFVGGEVLHPGVQPLSPSLTALQAILVAQGFKETADASKVSILRRAPDGNAQMLSVDAAAVMDGKAQSKDVTLQPFDVVIVQRSAVANLNLWIDQYIRRNIPFNTAFSYVINHNMVGN</sequence>
<evidence type="ECO:0000313" key="18">
    <source>
        <dbReference type="EMBL" id="MDF3838324.1"/>
    </source>
</evidence>
<feature type="domain" description="Polysaccharide export protein N-terminal" evidence="16">
    <location>
        <begin position="34"/>
        <end position="105"/>
    </location>
</feature>
<dbReference type="Proteomes" id="UP001216674">
    <property type="component" value="Unassembled WGS sequence"/>
</dbReference>
<accession>A0ABT6B0A9</accession>
<dbReference type="Pfam" id="PF22461">
    <property type="entry name" value="SLBB_2"/>
    <property type="match status" value="1"/>
</dbReference>
<evidence type="ECO:0000256" key="1">
    <source>
        <dbReference type="ARBA" id="ARBA00004571"/>
    </source>
</evidence>
<evidence type="ECO:0000256" key="10">
    <source>
        <dbReference type="ARBA" id="ARBA00023114"/>
    </source>
</evidence>
<keyword evidence="11" id="KW-0472">Membrane</keyword>
<keyword evidence="12" id="KW-0564">Palmitate</keyword>
<evidence type="ECO:0000313" key="19">
    <source>
        <dbReference type="Proteomes" id="UP001216674"/>
    </source>
</evidence>
<keyword evidence="8" id="KW-0625">Polysaccharide transport</keyword>
<dbReference type="InterPro" id="IPR049712">
    <property type="entry name" value="Poly_export"/>
</dbReference>
<dbReference type="Gene3D" id="3.30.1950.10">
    <property type="entry name" value="wza like domain"/>
    <property type="match status" value="1"/>
</dbReference>
<evidence type="ECO:0000256" key="15">
    <source>
        <dbReference type="SAM" id="MobiDB-lite"/>
    </source>
</evidence>
<keyword evidence="4" id="KW-1134">Transmembrane beta strand</keyword>
<dbReference type="InterPro" id="IPR003715">
    <property type="entry name" value="Poly_export_N"/>
</dbReference>
<evidence type="ECO:0000256" key="13">
    <source>
        <dbReference type="ARBA" id="ARBA00023237"/>
    </source>
</evidence>
<keyword evidence="9" id="KW-0406">Ion transport</keyword>
<gene>
    <name evidence="18" type="ORF">P3W85_36155</name>
</gene>
<proteinExistence type="inferred from homology"/>
<evidence type="ECO:0000259" key="17">
    <source>
        <dbReference type="Pfam" id="PF22461"/>
    </source>
</evidence>
<evidence type="ECO:0000256" key="12">
    <source>
        <dbReference type="ARBA" id="ARBA00023139"/>
    </source>
</evidence>
<keyword evidence="19" id="KW-1185">Reference proteome</keyword>
<comment type="similarity">
    <text evidence="2">Belongs to the BexD/CtrA/VexA family.</text>
</comment>
<evidence type="ECO:0000256" key="7">
    <source>
        <dbReference type="ARBA" id="ARBA00022729"/>
    </source>
</evidence>
<evidence type="ECO:0000256" key="14">
    <source>
        <dbReference type="ARBA" id="ARBA00023288"/>
    </source>
</evidence>
<comment type="caution">
    <text evidence="18">The sequence shown here is derived from an EMBL/GenBank/DDBJ whole genome shotgun (WGS) entry which is preliminary data.</text>
</comment>
<organism evidence="18 19">
    <name type="scientific">Cupriavidus basilensis</name>
    <dbReference type="NCBI Taxonomy" id="68895"/>
    <lineage>
        <taxon>Bacteria</taxon>
        <taxon>Pseudomonadati</taxon>
        <taxon>Pseudomonadota</taxon>
        <taxon>Betaproteobacteria</taxon>
        <taxon>Burkholderiales</taxon>
        <taxon>Burkholderiaceae</taxon>
        <taxon>Cupriavidus</taxon>
    </lineage>
</organism>